<sequence>MRGRAAVPRDECEHLVEVEQRGVGRGEVGGDQDERGVALGDAGRRHAAQAGDDALRDVAEVGRALGHVAAHADEQIGERREGLVHGALARTAAVDATIRVIDERRVLGHERLGVEHVLGFSASLGAAFGQVGGDRGERLGDAGLLGGDIAVEAGLLRFGEGFGHTKNGADRDCTADAHTGE</sequence>
<keyword evidence="2" id="KW-1185">Reference proteome</keyword>
<reference evidence="1 2" key="1">
    <citation type="journal article" date="2014" name="Int. J. Syst. Evol. Microbiol.">
        <title>Complete genome sequence of Corynebacterium casei LMG S-19264T (=DSM 44701T), isolated from a smear-ripened cheese.</title>
        <authorList>
            <consortium name="US DOE Joint Genome Institute (JGI-PGF)"/>
            <person name="Walter F."/>
            <person name="Albersmeier A."/>
            <person name="Kalinowski J."/>
            <person name="Ruckert C."/>
        </authorList>
    </citation>
    <scope>NUCLEOTIDE SEQUENCE [LARGE SCALE GENOMIC DNA]</scope>
    <source>
        <strain evidence="1 2">NBRC 112289</strain>
    </source>
</reference>
<proteinExistence type="predicted"/>
<accession>A0AA37UCM3</accession>
<gene>
    <name evidence="1" type="ORF">GCM10025874_13570</name>
</gene>
<evidence type="ECO:0000313" key="1">
    <source>
        <dbReference type="EMBL" id="GMA28104.1"/>
    </source>
</evidence>
<name>A0AA37UCM3_9MICO</name>
<dbReference type="Proteomes" id="UP001157160">
    <property type="component" value="Unassembled WGS sequence"/>
</dbReference>
<protein>
    <submittedName>
        <fullName evidence="1">Uncharacterized protein</fullName>
    </submittedName>
</protein>
<dbReference type="AlphaFoldDB" id="A0AA37UCM3"/>
<dbReference type="EMBL" id="BSUL01000001">
    <property type="protein sequence ID" value="GMA28104.1"/>
    <property type="molecule type" value="Genomic_DNA"/>
</dbReference>
<comment type="caution">
    <text evidence="1">The sequence shown here is derived from an EMBL/GenBank/DDBJ whole genome shotgun (WGS) entry which is preliminary data.</text>
</comment>
<organism evidence="1 2">
    <name type="scientific">Arenivirga flava</name>
    <dbReference type="NCBI Taxonomy" id="1930060"/>
    <lineage>
        <taxon>Bacteria</taxon>
        <taxon>Bacillati</taxon>
        <taxon>Actinomycetota</taxon>
        <taxon>Actinomycetes</taxon>
        <taxon>Micrococcales</taxon>
        <taxon>Microbacteriaceae</taxon>
        <taxon>Arenivirga</taxon>
    </lineage>
</organism>
<evidence type="ECO:0000313" key="2">
    <source>
        <dbReference type="Proteomes" id="UP001157160"/>
    </source>
</evidence>